<gene>
    <name evidence="1" type="primary">WBGene00116160</name>
</gene>
<proteinExistence type="predicted"/>
<name>A0A2A6CZI5_PRIPA</name>
<dbReference type="AlphaFoldDB" id="A0A2A6CZI5"/>
<sequence>MESRQNWFKEDSTQQFQGFLTVASLFAPTLLIFFRCWVPDRPSSEDTCNQGRTVLYYKPSRCLLLSTSRLGCTDAPDLAKTKLKQSLAVKGVFHEDGSVCQGRISSMMVGGSASSRTQRPFEVWQNSGCEEQKWVCIGDINRMGSGGTLIRLNTLVERNGVHH</sequence>
<evidence type="ECO:0000313" key="1">
    <source>
        <dbReference type="EnsemblMetazoa" id="PPA26606.1"/>
    </source>
</evidence>
<reference evidence="2" key="1">
    <citation type="journal article" date="2008" name="Nat. Genet.">
        <title>The Pristionchus pacificus genome provides a unique perspective on nematode lifestyle and parasitism.</title>
        <authorList>
            <person name="Dieterich C."/>
            <person name="Clifton S.W."/>
            <person name="Schuster L.N."/>
            <person name="Chinwalla A."/>
            <person name="Delehaunty K."/>
            <person name="Dinkelacker I."/>
            <person name="Fulton L."/>
            <person name="Fulton R."/>
            <person name="Godfrey J."/>
            <person name="Minx P."/>
            <person name="Mitreva M."/>
            <person name="Roeseler W."/>
            <person name="Tian H."/>
            <person name="Witte H."/>
            <person name="Yang S.P."/>
            <person name="Wilson R.K."/>
            <person name="Sommer R.J."/>
        </authorList>
    </citation>
    <scope>NUCLEOTIDE SEQUENCE [LARGE SCALE GENOMIC DNA]</scope>
    <source>
        <strain evidence="2">PS312</strain>
    </source>
</reference>
<dbReference type="EnsemblMetazoa" id="PPA26606.1">
    <property type="protein sequence ID" value="PPA26606.1"/>
    <property type="gene ID" value="WBGene00116160"/>
</dbReference>
<dbReference type="Proteomes" id="UP000005239">
    <property type="component" value="Unassembled WGS sequence"/>
</dbReference>
<evidence type="ECO:0000313" key="2">
    <source>
        <dbReference type="Proteomes" id="UP000005239"/>
    </source>
</evidence>
<organism evidence="1 2">
    <name type="scientific">Pristionchus pacificus</name>
    <name type="common">Parasitic nematode worm</name>
    <dbReference type="NCBI Taxonomy" id="54126"/>
    <lineage>
        <taxon>Eukaryota</taxon>
        <taxon>Metazoa</taxon>
        <taxon>Ecdysozoa</taxon>
        <taxon>Nematoda</taxon>
        <taxon>Chromadorea</taxon>
        <taxon>Rhabditida</taxon>
        <taxon>Rhabditina</taxon>
        <taxon>Diplogasteromorpha</taxon>
        <taxon>Diplogasteroidea</taxon>
        <taxon>Neodiplogasteridae</taxon>
        <taxon>Pristionchus</taxon>
    </lineage>
</organism>
<keyword evidence="2" id="KW-1185">Reference proteome</keyword>
<accession>A0A2A6CZI5</accession>
<accession>A0A8R1YLZ1</accession>
<protein>
    <submittedName>
        <fullName evidence="1">Uncharacterized protein</fullName>
    </submittedName>
</protein>
<reference evidence="1" key="2">
    <citation type="submission" date="2022-06" db="UniProtKB">
        <authorList>
            <consortium name="EnsemblMetazoa"/>
        </authorList>
    </citation>
    <scope>IDENTIFICATION</scope>
    <source>
        <strain evidence="1">PS312</strain>
    </source>
</reference>